<dbReference type="GO" id="GO:0008157">
    <property type="term" value="F:protein phosphatase 1 binding"/>
    <property type="evidence" value="ECO:0007669"/>
    <property type="project" value="TreeGrafter"/>
</dbReference>
<dbReference type="InterPro" id="IPR005036">
    <property type="entry name" value="CBM21_dom"/>
</dbReference>
<feature type="compositionally biased region" description="Polar residues" evidence="1">
    <location>
        <begin position="63"/>
        <end position="74"/>
    </location>
</feature>
<dbReference type="PANTHER" id="PTHR12307">
    <property type="entry name" value="PROTEIN PHOSPHATASE 1 REGULATORY SUBUNIT"/>
    <property type="match status" value="1"/>
</dbReference>
<evidence type="ECO:0000313" key="4">
    <source>
        <dbReference type="Proteomes" id="UP000478008"/>
    </source>
</evidence>
<dbReference type="GO" id="GO:0005979">
    <property type="term" value="P:regulation of glycogen biosynthetic process"/>
    <property type="evidence" value="ECO:0007669"/>
    <property type="project" value="TreeGrafter"/>
</dbReference>
<gene>
    <name evidence="3" type="ORF">DEBR0S1_02322G</name>
</gene>
<dbReference type="Gene3D" id="2.60.40.2440">
    <property type="entry name" value="Carbohydrate binding type-21 domain"/>
    <property type="match status" value="1"/>
</dbReference>
<proteinExistence type="predicted"/>
<dbReference type="GO" id="GO:0000164">
    <property type="term" value="C:protein phosphatase type 1 complex"/>
    <property type="evidence" value="ECO:0007669"/>
    <property type="project" value="TreeGrafter"/>
</dbReference>
<dbReference type="PROSITE" id="PS51159">
    <property type="entry name" value="CBM21"/>
    <property type="match status" value="1"/>
</dbReference>
<feature type="compositionally biased region" description="Low complexity" evidence="1">
    <location>
        <begin position="75"/>
        <end position="84"/>
    </location>
</feature>
<feature type="region of interest" description="Disordered" evidence="1">
    <location>
        <begin position="167"/>
        <end position="220"/>
    </location>
</feature>
<keyword evidence="4" id="KW-1185">Reference proteome</keyword>
<feature type="compositionally biased region" description="Basic residues" evidence="1">
    <location>
        <begin position="206"/>
        <end position="215"/>
    </location>
</feature>
<dbReference type="InterPro" id="IPR038175">
    <property type="entry name" value="CBM21_dom_sf"/>
</dbReference>
<sequence>MPYLGPRSFETAPLTASNLSCLNSELGQRVNAPSSSEVTAKSTGVPLVCSKVPDEIISKEMKGSSSTSNQSSEFDSIQSSTSRDSSSRSADDELIVSTPLSSVSSTGSSSSLQTFDVPVNLPSRESTISQGDNQTIVGDDENKTIVSEKPTDLNLNNPALHFSMMVSKPTKHSSSSSSNLQRQSLGTPLKRIAKSFVDNTSSTKPHIQRPRLLRKKSGEPIKSSLKLPSLVRSESMPNSKSVRFAPQLADVKFFFRTEKPTAVSKETSPVHHVHSKKPVWDFGMSSGSSDEDEEDNDSLLGNEECWELVSNDSAPSKMDVNFARFSTGRPVVLESVKLNCSRTSLIGFVYVKNVAYQKKIVIRLTTDDWKSYMEVDSANYISSNHIFKYSDTSSSYDKFSFILKLDSICSNKPLVCVKYCVQYISGGHVYWDSNHGRNFSLMLKRAGSTTRGRVPGHHSSSRTSFSSVERSLFAPDDVGFKLKKNDNFNESFNSSEKFEFQPKKAKNYLLKKIQSESCISSLATHHLSVASLNAARIPRSARPASAIRSEFAPSIHYRKAFMSARKPSFAPQRPRPVAFGTVNDFNDYNQIVKNFCFCGSDTNSAGSSYNSPSHMNYAAAAAAGGRSLNNDFSSLCLS</sequence>
<evidence type="ECO:0000259" key="2">
    <source>
        <dbReference type="PROSITE" id="PS51159"/>
    </source>
</evidence>
<reference evidence="3 4" key="1">
    <citation type="submission" date="2019-07" db="EMBL/GenBank/DDBJ databases">
        <authorList>
            <person name="Friedrich A."/>
            <person name="Schacherer J."/>
        </authorList>
    </citation>
    <scope>NUCLEOTIDE SEQUENCE [LARGE SCALE GENOMIC DNA]</scope>
</reference>
<evidence type="ECO:0000256" key="1">
    <source>
        <dbReference type="SAM" id="MobiDB-lite"/>
    </source>
</evidence>
<dbReference type="PANTHER" id="PTHR12307:SF36">
    <property type="entry name" value="GLYCOGEN-BINDING SUBUNIT 76A"/>
    <property type="match status" value="1"/>
</dbReference>
<dbReference type="InterPro" id="IPR050782">
    <property type="entry name" value="PP1_regulatory_subunit_3"/>
</dbReference>
<dbReference type="Pfam" id="PF03370">
    <property type="entry name" value="CBM_21"/>
    <property type="match status" value="1"/>
</dbReference>
<dbReference type="GO" id="GO:2001069">
    <property type="term" value="F:glycogen binding"/>
    <property type="evidence" value="ECO:0007669"/>
    <property type="project" value="TreeGrafter"/>
</dbReference>
<dbReference type="EMBL" id="CABFWN010000001">
    <property type="protein sequence ID" value="VUG15887.1"/>
    <property type="molecule type" value="Genomic_DNA"/>
</dbReference>
<name>A0A7D9GYI0_DEKBR</name>
<evidence type="ECO:0000313" key="3">
    <source>
        <dbReference type="EMBL" id="VUG15887.1"/>
    </source>
</evidence>
<protein>
    <submittedName>
        <fullName evidence="3">DEBR0S1_02322g1_1</fullName>
    </submittedName>
</protein>
<organism evidence="3 4">
    <name type="scientific">Dekkera bruxellensis</name>
    <name type="common">Brettanomyces custersii</name>
    <dbReference type="NCBI Taxonomy" id="5007"/>
    <lineage>
        <taxon>Eukaryota</taxon>
        <taxon>Fungi</taxon>
        <taxon>Dikarya</taxon>
        <taxon>Ascomycota</taxon>
        <taxon>Saccharomycotina</taxon>
        <taxon>Pichiomycetes</taxon>
        <taxon>Pichiales</taxon>
        <taxon>Pichiaceae</taxon>
        <taxon>Brettanomyces</taxon>
    </lineage>
</organism>
<feature type="region of interest" description="Disordered" evidence="1">
    <location>
        <begin position="56"/>
        <end position="93"/>
    </location>
</feature>
<accession>A0A7D9GYI0</accession>
<feature type="domain" description="CBM21" evidence="2">
    <location>
        <begin position="323"/>
        <end position="442"/>
    </location>
</feature>
<dbReference type="Proteomes" id="UP000478008">
    <property type="component" value="Unassembled WGS sequence"/>
</dbReference>
<dbReference type="AlphaFoldDB" id="A0A7D9GYI0"/>